<comment type="caution">
    <text evidence="1">The sequence shown here is derived from an EMBL/GenBank/DDBJ whole genome shotgun (WGS) entry which is preliminary data.</text>
</comment>
<sequence length="702" mass="74946">MTSSTNPRIRRTTQNTLLTYNLSRRIHDVKTYPIKSPQGATILIYAHEAGVTIIWRGGRRFKPSKKPELARDHQNGGSADTGVMVIDSDDEDAAAKTTSVAAFVDKPEFEVSSEEAPYPEITQTLDLTLGTSVLHVAVLPSSPNTVDGKATGAGLLGDKLAFAVSCATSDVYVITLPSTPPSPESKARPELKIDLLAGRAGSGTWGESLIALGGLTRRSDGLAVALANTSSSTQPATPLRLIVAAHSSQASGILQMWDVALDTKLDRPVEPFQTEYLPSALTSISFNPTHGTQLLTVSSTHAARIYDYAAPSLANDPEATGPFPSQGSWLLSLYQPFAKPSSARKPILDAAWISRGQAIFVLLADGMWGIWDIDGVSPLSAGATMSSKLKSGVRGAALTAFSVSGYIEGTSSLRSIANQQKENQHGEFAPMTPHTRKQATASLISTNTLDRLATVHGSVRTVAIASAKKSSYEEALVLWVGSMEHVCVVPVVSRFWESQLNKGSSSGVNLFTGGQTSRMIKLSDLATGLLGEPCCGVDLIAAKSSRPALDGGMDVEVVIRGESRFVIARDSDESGNKKLALHRPRRLFSKERPNAIIVHGENDKPVPKLSFNLSTAKAGTLRLRSLSLDTEDDMNGQSQTAASRPQVGFDFARMLNAAADDSADVSRDVEAEMLGIMEIDEALDSMHGTQNAGRKRVFFEDS</sequence>
<gene>
    <name evidence="1" type="ORF">NQ176_g2112</name>
</gene>
<evidence type="ECO:0000313" key="1">
    <source>
        <dbReference type="EMBL" id="KAJ2981292.1"/>
    </source>
</evidence>
<reference evidence="1" key="1">
    <citation type="submission" date="2022-08" db="EMBL/GenBank/DDBJ databases">
        <title>Genome Sequence of Lecanicillium fungicola.</title>
        <authorList>
            <person name="Buettner E."/>
        </authorList>
    </citation>
    <scope>NUCLEOTIDE SEQUENCE</scope>
    <source>
        <strain evidence="1">Babe33</strain>
    </source>
</reference>
<dbReference type="Proteomes" id="UP001143910">
    <property type="component" value="Unassembled WGS sequence"/>
</dbReference>
<name>A0ACC1NPN1_9HYPO</name>
<accession>A0ACC1NPN1</accession>
<protein>
    <submittedName>
        <fullName evidence="1">Uncharacterized protein</fullName>
    </submittedName>
</protein>
<dbReference type="EMBL" id="JANJQO010000139">
    <property type="protein sequence ID" value="KAJ2981292.1"/>
    <property type="molecule type" value="Genomic_DNA"/>
</dbReference>
<organism evidence="1 2">
    <name type="scientific">Zarea fungicola</name>
    <dbReference type="NCBI Taxonomy" id="93591"/>
    <lineage>
        <taxon>Eukaryota</taxon>
        <taxon>Fungi</taxon>
        <taxon>Dikarya</taxon>
        <taxon>Ascomycota</taxon>
        <taxon>Pezizomycotina</taxon>
        <taxon>Sordariomycetes</taxon>
        <taxon>Hypocreomycetidae</taxon>
        <taxon>Hypocreales</taxon>
        <taxon>Cordycipitaceae</taxon>
        <taxon>Zarea</taxon>
    </lineage>
</organism>
<evidence type="ECO:0000313" key="2">
    <source>
        <dbReference type="Proteomes" id="UP001143910"/>
    </source>
</evidence>
<proteinExistence type="predicted"/>
<keyword evidence="2" id="KW-1185">Reference proteome</keyword>